<dbReference type="Pfam" id="PF21599">
    <property type="entry name" value="ZSWIM3_N"/>
    <property type="match status" value="1"/>
</dbReference>
<keyword evidence="12" id="KW-1185">Reference proteome</keyword>
<evidence type="ECO:0000313" key="12">
    <source>
        <dbReference type="Proteomes" id="UP001219518"/>
    </source>
</evidence>
<feature type="region of interest" description="Disordered" evidence="8">
    <location>
        <begin position="942"/>
        <end position="1013"/>
    </location>
</feature>
<dbReference type="InterPro" id="IPR010666">
    <property type="entry name" value="Znf_GRF"/>
</dbReference>
<dbReference type="PROSITE" id="PS50966">
    <property type="entry name" value="ZF_SWIM"/>
    <property type="match status" value="1"/>
</dbReference>
<dbReference type="InterPro" id="IPR052579">
    <property type="entry name" value="Zinc_finger_SWIM"/>
</dbReference>
<dbReference type="InterPro" id="IPR048324">
    <property type="entry name" value="ZSWIM1-3_RNaseH-like"/>
</dbReference>
<evidence type="ECO:0000256" key="7">
    <source>
        <dbReference type="PROSITE-ProRule" id="PRU00325"/>
    </source>
</evidence>
<evidence type="ECO:0000259" key="10">
    <source>
        <dbReference type="PROSITE" id="PS51999"/>
    </source>
</evidence>
<dbReference type="InterPro" id="IPR038765">
    <property type="entry name" value="Papain-like_cys_pep_sf"/>
</dbReference>
<dbReference type="SMART" id="SM00249">
    <property type="entry name" value="PHD"/>
    <property type="match status" value="2"/>
</dbReference>
<dbReference type="EMBL" id="JAHWGI010001411">
    <property type="protein sequence ID" value="KAK3930203.1"/>
    <property type="molecule type" value="Genomic_DNA"/>
</dbReference>
<dbReference type="InterPro" id="IPR011011">
    <property type="entry name" value="Znf_FYVE_PHD"/>
</dbReference>
<evidence type="ECO:0000259" key="9">
    <source>
        <dbReference type="PROSITE" id="PS50966"/>
    </source>
</evidence>
<evidence type="ECO:0000256" key="1">
    <source>
        <dbReference type="ARBA" id="ARBA00005234"/>
    </source>
</evidence>
<keyword evidence="4 7" id="KW-0863">Zinc-finger</keyword>
<dbReference type="PANTHER" id="PTHR31569">
    <property type="entry name" value="SWIM-TYPE DOMAIN-CONTAINING PROTEIN"/>
    <property type="match status" value="1"/>
</dbReference>
<dbReference type="InterPro" id="IPR001965">
    <property type="entry name" value="Znf_PHD"/>
</dbReference>
<feature type="region of interest" description="Disordered" evidence="8">
    <location>
        <begin position="558"/>
        <end position="578"/>
    </location>
</feature>
<proteinExistence type="inferred from homology"/>
<reference evidence="11" key="2">
    <citation type="journal article" date="2023" name="BMC Genomics">
        <title>Pest status, molecular evolution, and epigenetic factors derived from the genome assembly of Frankliniella fusca, a thysanopteran phytovirus vector.</title>
        <authorList>
            <person name="Catto M.A."/>
            <person name="Labadie P.E."/>
            <person name="Jacobson A.L."/>
            <person name="Kennedy G.G."/>
            <person name="Srinivasan R."/>
            <person name="Hunt B.G."/>
        </authorList>
    </citation>
    <scope>NUCLEOTIDE SEQUENCE</scope>
    <source>
        <strain evidence="11">PL_HMW_Pooled</strain>
    </source>
</reference>
<dbReference type="Pfam" id="PF21056">
    <property type="entry name" value="ZSWIM1-3_RNaseH-like"/>
    <property type="match status" value="1"/>
</dbReference>
<gene>
    <name evidence="11" type="ORF">KUF71_004937</name>
</gene>
<evidence type="ECO:0000256" key="6">
    <source>
        <dbReference type="ARBA" id="ARBA00022833"/>
    </source>
</evidence>
<evidence type="ECO:0000256" key="5">
    <source>
        <dbReference type="ARBA" id="ARBA00022801"/>
    </source>
</evidence>
<dbReference type="GO" id="GO:0006508">
    <property type="term" value="P:proteolysis"/>
    <property type="evidence" value="ECO:0007669"/>
    <property type="project" value="UniProtKB-KW"/>
</dbReference>
<comment type="caution">
    <text evidence="11">The sequence shown here is derived from an EMBL/GenBank/DDBJ whole genome shotgun (WGS) entry which is preliminary data.</text>
</comment>
<dbReference type="InterPro" id="IPR003653">
    <property type="entry name" value="Peptidase_C48_C"/>
</dbReference>
<protein>
    <submittedName>
        <fullName evidence="11">Protein FAR-RED IMPAIRED RESPONSE 1</fullName>
    </submittedName>
</protein>
<dbReference type="InterPro" id="IPR007527">
    <property type="entry name" value="Znf_SWIM"/>
</dbReference>
<evidence type="ECO:0000256" key="3">
    <source>
        <dbReference type="ARBA" id="ARBA00022723"/>
    </source>
</evidence>
<dbReference type="PROSITE" id="PS51999">
    <property type="entry name" value="ZF_GRF"/>
    <property type="match status" value="1"/>
</dbReference>
<dbReference type="Pfam" id="PF02902">
    <property type="entry name" value="Peptidase_C48"/>
    <property type="match status" value="1"/>
</dbReference>
<dbReference type="InterPro" id="IPR019787">
    <property type="entry name" value="Znf_PHD-finger"/>
</dbReference>
<dbReference type="PANTHER" id="PTHR31569:SF4">
    <property type="entry name" value="SWIM-TYPE DOMAIN-CONTAINING PROTEIN"/>
    <property type="match status" value="1"/>
</dbReference>
<dbReference type="SUPFAM" id="SSF57903">
    <property type="entry name" value="FYVE/PHD zinc finger"/>
    <property type="match status" value="1"/>
</dbReference>
<reference evidence="11" key="1">
    <citation type="submission" date="2021-07" db="EMBL/GenBank/DDBJ databases">
        <authorList>
            <person name="Catto M.A."/>
            <person name="Jacobson A."/>
            <person name="Kennedy G."/>
            <person name="Labadie P."/>
            <person name="Hunt B.G."/>
            <person name="Srinivasan R."/>
        </authorList>
    </citation>
    <scope>NUCLEOTIDE SEQUENCE</scope>
    <source>
        <strain evidence="11">PL_HMW_Pooled</strain>
        <tissue evidence="11">Head</tissue>
    </source>
</reference>
<dbReference type="InterPro" id="IPR048325">
    <property type="entry name" value="ZSWIM3_N"/>
</dbReference>
<feature type="compositionally biased region" description="Acidic residues" evidence="8">
    <location>
        <begin position="567"/>
        <end position="578"/>
    </location>
</feature>
<dbReference type="SUPFAM" id="SSF54001">
    <property type="entry name" value="Cysteine proteinases"/>
    <property type="match status" value="1"/>
</dbReference>
<keyword evidence="5" id="KW-0378">Hydrolase</keyword>
<dbReference type="GO" id="GO:0008234">
    <property type="term" value="F:cysteine-type peptidase activity"/>
    <property type="evidence" value="ECO:0007669"/>
    <property type="project" value="InterPro"/>
</dbReference>
<dbReference type="GO" id="GO:0008270">
    <property type="term" value="F:zinc ion binding"/>
    <property type="evidence" value="ECO:0007669"/>
    <property type="project" value="UniProtKB-KW"/>
</dbReference>
<sequence length="1583" mass="178115">MDTPCSPPGLTKGRSFSSFKELEPLLEELKKLQFVPFKCYCTIPVQTYNKKHGKNLPDVLRYQSFTYACIHYGTRREKSTGVRPNQSSLKMGCKARLRIRVDESIMKLVVTEMDLIHNHEQSPSTAKHYSDNRQLTAEEGGHVVALMDLEVRPVLLQSIIRTTTQKLTTLQDLRNLQQRLNKNKSTKLIGDSEAEKLIQELKNTQLDDPNCAIVVGKQDNNGDIAFIFWASSQMKADFEMFPEVISVDTTYHVNNSEMPLTLFLNQNKHGNGRLVGVCLMKDEKKETLRESIDCFIQCYSSSAHKISTFFVDKSLNEISRIWELLPNVDIHLCRFHCDRIFKRETKSEPELVQVRAHLKAMLYTSTEEEYEHYFSELKKVCSNTFRDYFQKNWHSSRVIWKGHDRLKGITFGLTTTNPNESLHGKLKTLLNRKRTITNCFQKLRQFHNHYNVQAAQKDFDNRMKVKYVTNNTDQAIGEITATCTSFVAELIRFQLRCSYEMEALPAGYSINCDRCECSFYRSRNFPCCHMFFSRRIRELPLFSKDDVPTKWHINCIRQKETTNGQNENEEENVDDDFEEVPHHPPPVLIPSLPVKVGGKPLTNSQKYSKFLELCERAGRLASLHGGAQFVRKCNVIESIIEHWENNTEVCVTPLVSSSSERVMASHETVSAGRPSVIVHQKKPDSSVATVGVHINERVGVPINESEFIVEDSNTISPENAPEKSGESSPLLCRCGLQALEYRSLFGPNSGKICFRCPKKLPDVPCTFSTVKTTDVTTRTGTFGSKKPNGNLKKPSGIVKIPLSELSEIDQQNLQLPKPKKVIGQPKMGVQRSFKKSTKPWTIPNGDFINDRDQRRKKGSEIPDSAVEFRGNETWQVKSQSSSSTCYEIRKTKGTSDTCFCDNSSRCVHCFSCDCPDYRIRSKVCKHIFKVQQVYVQSLLDDAGDDDNHSDEDADGGFLDGNNDVTSDNPGDEDAVGGFLDEEDADVGFLDGNNNVTSDNPGDEDAVGGFSDGSNYVTTSYASEKLPEKSHEGEQEDITDQDLLDLVDALAQDEIINGSRECQVCTDQGKPTILSAHKCAKCFRPVHLFGCSTENPGSTAEEGHGGSDRICWSCYDELKETNANMSNNNPISPQVEPENYICFGCNNPRVKRVSKNNPKTRGRAFYACPNPVTAACRAFFWAPTRATIDPTTKKSGQPFEPQSNVIQNYFGTAAPRCNVCCTELFIFDEKVTCCSCAKQVHFDQCSFAQSGTKEQRLCKNCFCLLCRTQRAEGHTCSCCVCEVIVNAADDMLCYRCERIAHERCSKQIRAAEIGNQLRYICNHCFAAMATGVSDSIRSDIRGNKLLSDEHMARASAILSAQFTAIDGLCAPLAVTFGSKVDNSNYYPTRTKKADYVQIMNTGRKHWVTAIFKTGSQDVIVLDSSRNLAISGHTKIQLAMIAKSKENSFKVIRPPCKQQNNARDCGLFAIAFAVDYCLHKCSDYVDYNPSAMRFHLLNCLEAGSFTAFPRLNASRQKKIKELSLSETVEISCTCRLPSNFDDEMVVCDRCGQWFHVSCVGLDKDDMPEDWFCSDDCSRSTECLAV</sequence>
<accession>A0AAE1HZ64</accession>
<dbReference type="Proteomes" id="UP001219518">
    <property type="component" value="Unassembled WGS sequence"/>
</dbReference>
<keyword evidence="6" id="KW-0862">Zinc</keyword>
<evidence type="ECO:0000256" key="4">
    <source>
        <dbReference type="ARBA" id="ARBA00022771"/>
    </source>
</evidence>
<dbReference type="Pfam" id="PF00628">
    <property type="entry name" value="PHD"/>
    <property type="match status" value="1"/>
</dbReference>
<name>A0AAE1HZ64_9NEOP</name>
<dbReference type="InterPro" id="IPR013083">
    <property type="entry name" value="Znf_RING/FYVE/PHD"/>
</dbReference>
<organism evidence="11 12">
    <name type="scientific">Frankliniella fusca</name>
    <dbReference type="NCBI Taxonomy" id="407009"/>
    <lineage>
        <taxon>Eukaryota</taxon>
        <taxon>Metazoa</taxon>
        <taxon>Ecdysozoa</taxon>
        <taxon>Arthropoda</taxon>
        <taxon>Hexapoda</taxon>
        <taxon>Insecta</taxon>
        <taxon>Pterygota</taxon>
        <taxon>Neoptera</taxon>
        <taxon>Paraneoptera</taxon>
        <taxon>Thysanoptera</taxon>
        <taxon>Terebrantia</taxon>
        <taxon>Thripoidea</taxon>
        <taxon>Thripidae</taxon>
        <taxon>Frankliniella</taxon>
    </lineage>
</organism>
<keyword evidence="3" id="KW-0479">Metal-binding</keyword>
<feature type="domain" description="GRF-type" evidence="10">
    <location>
        <begin position="1141"/>
        <end position="1184"/>
    </location>
</feature>
<keyword evidence="2" id="KW-0645">Protease</keyword>
<feature type="compositionally biased region" description="Acidic residues" evidence="8">
    <location>
        <begin position="969"/>
        <end position="985"/>
    </location>
</feature>
<feature type="domain" description="SWIM-type" evidence="9">
    <location>
        <begin position="886"/>
        <end position="935"/>
    </location>
</feature>
<dbReference type="Gene3D" id="3.30.40.10">
    <property type="entry name" value="Zinc/RING finger domain, C3HC4 (zinc finger)"/>
    <property type="match status" value="1"/>
</dbReference>
<evidence type="ECO:0000256" key="8">
    <source>
        <dbReference type="SAM" id="MobiDB-lite"/>
    </source>
</evidence>
<evidence type="ECO:0000313" key="11">
    <source>
        <dbReference type="EMBL" id="KAK3930203.1"/>
    </source>
</evidence>
<feature type="compositionally biased region" description="Acidic residues" evidence="8">
    <location>
        <begin position="942"/>
        <end position="954"/>
    </location>
</feature>
<comment type="similarity">
    <text evidence="1">Belongs to the peptidase C48 family.</text>
</comment>
<dbReference type="Gene3D" id="3.40.395.10">
    <property type="entry name" value="Adenoviral Proteinase, Chain A"/>
    <property type="match status" value="1"/>
</dbReference>
<evidence type="ECO:0000256" key="2">
    <source>
        <dbReference type="ARBA" id="ARBA00022670"/>
    </source>
</evidence>